<dbReference type="GO" id="GO:0000435">
    <property type="term" value="P:positive regulation of transcription from RNA polymerase II promoter by galactose"/>
    <property type="evidence" value="ECO:0007669"/>
    <property type="project" value="TreeGrafter"/>
</dbReference>
<evidence type="ECO:0000313" key="9">
    <source>
        <dbReference type="EMBL" id="KDN63539.1"/>
    </source>
</evidence>
<evidence type="ECO:0000256" key="4">
    <source>
        <dbReference type="ARBA" id="ARBA00023163"/>
    </source>
</evidence>
<dbReference type="PROSITE" id="PS50048">
    <property type="entry name" value="ZN2_CY6_FUNGAL_2"/>
    <property type="match status" value="1"/>
</dbReference>
<feature type="compositionally biased region" description="Polar residues" evidence="7">
    <location>
        <begin position="1"/>
        <end position="11"/>
    </location>
</feature>
<dbReference type="GO" id="GO:0008270">
    <property type="term" value="F:zinc ion binding"/>
    <property type="evidence" value="ECO:0007669"/>
    <property type="project" value="InterPro"/>
</dbReference>
<keyword evidence="3" id="KW-0238">DNA-binding</keyword>
<keyword evidence="1" id="KW-0479">Metal-binding</keyword>
<accession>A0A066X795</accession>
<name>A0A066X795_COLSU</name>
<dbReference type="SMART" id="SM00066">
    <property type="entry name" value="GAL4"/>
    <property type="match status" value="1"/>
</dbReference>
<evidence type="ECO:0000259" key="8">
    <source>
        <dbReference type="PROSITE" id="PS50048"/>
    </source>
</evidence>
<dbReference type="STRING" id="1173701.A0A066X795"/>
<dbReference type="CDD" id="cd12148">
    <property type="entry name" value="fungal_TF_MHR"/>
    <property type="match status" value="1"/>
</dbReference>
<feature type="region of interest" description="Disordered" evidence="7">
    <location>
        <begin position="1"/>
        <end position="28"/>
    </location>
</feature>
<keyword evidence="6" id="KW-0175">Coiled coil</keyword>
<gene>
    <name evidence="9" type="ORF">CSUB01_11996</name>
</gene>
<keyword evidence="10" id="KW-1185">Reference proteome</keyword>
<dbReference type="InterPro" id="IPR007219">
    <property type="entry name" value="XnlR_reg_dom"/>
</dbReference>
<dbReference type="InterPro" id="IPR036864">
    <property type="entry name" value="Zn2-C6_fun-type_DNA-bd_sf"/>
</dbReference>
<dbReference type="Gene3D" id="4.10.240.10">
    <property type="entry name" value="Zn(2)-C6 fungal-type DNA-binding domain"/>
    <property type="match status" value="1"/>
</dbReference>
<feature type="compositionally biased region" description="Gly residues" evidence="7">
    <location>
        <begin position="136"/>
        <end position="156"/>
    </location>
</feature>
<dbReference type="EMBL" id="JMSE01001214">
    <property type="protein sequence ID" value="KDN63539.1"/>
    <property type="molecule type" value="Genomic_DNA"/>
</dbReference>
<protein>
    <recommendedName>
        <fullName evidence="8">Zn(2)-C6 fungal-type domain-containing protein</fullName>
    </recommendedName>
</protein>
<keyword evidence="5" id="KW-0539">Nucleus</keyword>
<feature type="compositionally biased region" description="Low complexity" evidence="7">
    <location>
        <begin position="12"/>
        <end position="24"/>
    </location>
</feature>
<feature type="coiled-coil region" evidence="6">
    <location>
        <begin position="82"/>
        <end position="109"/>
    </location>
</feature>
<proteinExistence type="predicted"/>
<evidence type="ECO:0000256" key="7">
    <source>
        <dbReference type="SAM" id="MobiDB-lite"/>
    </source>
</evidence>
<dbReference type="SUPFAM" id="SSF57701">
    <property type="entry name" value="Zn2/Cys6 DNA-binding domain"/>
    <property type="match status" value="1"/>
</dbReference>
<dbReference type="OrthoDB" id="424974at2759"/>
<dbReference type="CDD" id="cd00067">
    <property type="entry name" value="GAL4"/>
    <property type="match status" value="1"/>
</dbReference>
<reference evidence="10" key="1">
    <citation type="journal article" date="2014" name="Genome Announc.">
        <title>Draft genome sequence of Colletotrichum sublineola, a destructive pathogen of cultivated sorghum.</title>
        <authorList>
            <person name="Baroncelli R."/>
            <person name="Sanz-Martin J.M."/>
            <person name="Rech G.E."/>
            <person name="Sukno S.A."/>
            <person name="Thon M.R."/>
        </authorList>
    </citation>
    <scope>NUCLEOTIDE SEQUENCE [LARGE SCALE GENOMIC DNA]</scope>
    <source>
        <strain evidence="10">TX430BB</strain>
    </source>
</reference>
<dbReference type="Pfam" id="PF04082">
    <property type="entry name" value="Fungal_trans"/>
    <property type="match status" value="1"/>
</dbReference>
<feature type="domain" description="Zn(2)-C6 fungal-type" evidence="8">
    <location>
        <begin position="33"/>
        <end position="66"/>
    </location>
</feature>
<dbReference type="GO" id="GO:0005634">
    <property type="term" value="C:nucleus"/>
    <property type="evidence" value="ECO:0007669"/>
    <property type="project" value="TreeGrafter"/>
</dbReference>
<dbReference type="SMART" id="SM00906">
    <property type="entry name" value="Fungal_trans"/>
    <property type="match status" value="1"/>
</dbReference>
<sequence length="780" mass="84697">MDAATTASSDRQQSQESEPAAAQPAKRRRIPVACDICRERKIKCDGKMPVCLPCTKRREPPARCTYTVIPGTARHLSGQEYVASLQKQIEELQQANHQLRQEAATATAAAETAASAAASAASAANANANSANAMATGGGQGSPGGPGGSSSLGGAGVNSPVSAMGAPGSSYNPQDDDVYGQSSIHSLLREVSRPGHRRLTAASVAFPDRESAVSAESMLASAEFALPARQIADQLLGLYFSSVHIFYPWTDSISFRRRYESLWTSAGYPGLPVGEPADIGLGGDRCPATSFFCALNAMFALGCEFSDMPQKESITATFSARMKSLLHMGILDRGDLSHVQALLLAGHYLLASQNPIECYNVIGLACRCAVGLGLQSERHADRRPPVENEVRRRVWYGCLQSELTICMTLGRPPLLKTTDDVLLPAAVDDEFIRTDQEGGDQPEGILSYNHFTVENIRLAKILGKILASIYGQSSLSDFSSLLRLDGALQDFKTSLVEPLRWWRWGLERDIGAVTGRDLVLRRQSNVLHARFLHLRILLYRPMFSAFCAAARPPRLRRANMPQGSGSSDAAEAGSEDNTLRATFLTHCATTCVQAAYELSTSLMAARENNATGAWWFSLFYLTTCGGIAILAECAQTGDSKYFDQHHLEVTWNTSTTLLRLMGKENARARGYFEHLHLLRERARSAYSSSQYVPTETPHNPCYTPSAGPADFVDEGVVERFDAGFVEGFDAMATDTVMQNLLSDVPFQDNGTGGLEGGMPITYDKLGFRDDFFFTNSNRSI</sequence>
<dbReference type="GO" id="GO:0000978">
    <property type="term" value="F:RNA polymerase II cis-regulatory region sequence-specific DNA binding"/>
    <property type="evidence" value="ECO:0007669"/>
    <property type="project" value="TreeGrafter"/>
</dbReference>
<dbReference type="PANTHER" id="PTHR47424">
    <property type="entry name" value="REGULATORY PROTEIN GAL4"/>
    <property type="match status" value="1"/>
</dbReference>
<dbReference type="Proteomes" id="UP000027238">
    <property type="component" value="Unassembled WGS sequence"/>
</dbReference>
<evidence type="ECO:0000313" key="10">
    <source>
        <dbReference type="Proteomes" id="UP000027238"/>
    </source>
</evidence>
<dbReference type="InterPro" id="IPR051127">
    <property type="entry name" value="Fungal_SecMet_Regulators"/>
</dbReference>
<organism evidence="9 10">
    <name type="scientific">Colletotrichum sublineola</name>
    <name type="common">Sorghum anthracnose fungus</name>
    <dbReference type="NCBI Taxonomy" id="1173701"/>
    <lineage>
        <taxon>Eukaryota</taxon>
        <taxon>Fungi</taxon>
        <taxon>Dikarya</taxon>
        <taxon>Ascomycota</taxon>
        <taxon>Pezizomycotina</taxon>
        <taxon>Sordariomycetes</taxon>
        <taxon>Hypocreomycetidae</taxon>
        <taxon>Glomerellales</taxon>
        <taxon>Glomerellaceae</taxon>
        <taxon>Colletotrichum</taxon>
        <taxon>Colletotrichum graminicola species complex</taxon>
    </lineage>
</organism>
<evidence type="ECO:0000256" key="6">
    <source>
        <dbReference type="SAM" id="Coils"/>
    </source>
</evidence>
<dbReference type="HOGENOM" id="CLU_008511_1_0_1"/>
<feature type="region of interest" description="Disordered" evidence="7">
    <location>
        <begin position="135"/>
        <end position="179"/>
    </location>
</feature>
<keyword evidence="2" id="KW-0805">Transcription regulation</keyword>
<evidence type="ECO:0000256" key="2">
    <source>
        <dbReference type="ARBA" id="ARBA00023015"/>
    </source>
</evidence>
<dbReference type="eggNOG" id="ENOG502RJRW">
    <property type="taxonomic scope" value="Eukaryota"/>
</dbReference>
<dbReference type="GO" id="GO:0006351">
    <property type="term" value="P:DNA-templated transcription"/>
    <property type="evidence" value="ECO:0007669"/>
    <property type="project" value="InterPro"/>
</dbReference>
<evidence type="ECO:0000256" key="5">
    <source>
        <dbReference type="ARBA" id="ARBA00023242"/>
    </source>
</evidence>
<dbReference type="Pfam" id="PF00172">
    <property type="entry name" value="Zn_clus"/>
    <property type="match status" value="1"/>
</dbReference>
<dbReference type="PANTHER" id="PTHR47424:SF3">
    <property type="entry name" value="REGULATORY PROTEIN GAL4"/>
    <property type="match status" value="1"/>
</dbReference>
<dbReference type="InterPro" id="IPR001138">
    <property type="entry name" value="Zn2Cys6_DnaBD"/>
</dbReference>
<comment type="caution">
    <text evidence="9">The sequence shown here is derived from an EMBL/GenBank/DDBJ whole genome shotgun (WGS) entry which is preliminary data.</text>
</comment>
<evidence type="ECO:0000256" key="1">
    <source>
        <dbReference type="ARBA" id="ARBA00022723"/>
    </source>
</evidence>
<dbReference type="AlphaFoldDB" id="A0A066X795"/>
<dbReference type="GO" id="GO:0000981">
    <property type="term" value="F:DNA-binding transcription factor activity, RNA polymerase II-specific"/>
    <property type="evidence" value="ECO:0007669"/>
    <property type="project" value="InterPro"/>
</dbReference>
<keyword evidence="4" id="KW-0804">Transcription</keyword>
<dbReference type="OMA" id="VHIFYPW"/>
<evidence type="ECO:0000256" key="3">
    <source>
        <dbReference type="ARBA" id="ARBA00023125"/>
    </source>
</evidence>